<evidence type="ECO:0000313" key="2">
    <source>
        <dbReference type="EMBL" id="OKL62917.1"/>
    </source>
</evidence>
<organism evidence="2 3">
    <name type="scientific">Talaromyces atroroseus</name>
    <dbReference type="NCBI Taxonomy" id="1441469"/>
    <lineage>
        <taxon>Eukaryota</taxon>
        <taxon>Fungi</taxon>
        <taxon>Dikarya</taxon>
        <taxon>Ascomycota</taxon>
        <taxon>Pezizomycotina</taxon>
        <taxon>Eurotiomycetes</taxon>
        <taxon>Eurotiomycetidae</taxon>
        <taxon>Eurotiales</taxon>
        <taxon>Trichocomaceae</taxon>
        <taxon>Talaromyces</taxon>
        <taxon>Talaromyces sect. Trachyspermi</taxon>
    </lineage>
</organism>
<dbReference type="EMBL" id="LFMY01000002">
    <property type="protein sequence ID" value="OKL62917.1"/>
    <property type="molecule type" value="Genomic_DNA"/>
</dbReference>
<name>A0A1Q5QAE4_TALAT</name>
<dbReference type="PANTHER" id="PTHR43591:SF31">
    <property type="entry name" value="LAEA-LIKE, PUTATIVE (AFU_ORTHOLOGUE AFUA_8G01930)-RELATED"/>
    <property type="match status" value="1"/>
</dbReference>
<evidence type="ECO:0008006" key="4">
    <source>
        <dbReference type="Google" id="ProtNLM"/>
    </source>
</evidence>
<comment type="caution">
    <text evidence="2">The sequence shown here is derived from an EMBL/GenBank/DDBJ whole genome shotgun (WGS) entry which is preliminary data.</text>
</comment>
<accession>A0A1Q5QAE4</accession>
<dbReference type="GO" id="GO:0008168">
    <property type="term" value="F:methyltransferase activity"/>
    <property type="evidence" value="ECO:0007669"/>
    <property type="project" value="TreeGrafter"/>
</dbReference>
<dbReference type="InterPro" id="IPR029063">
    <property type="entry name" value="SAM-dependent_MTases_sf"/>
</dbReference>
<feature type="region of interest" description="Disordered" evidence="1">
    <location>
        <begin position="1"/>
        <end position="26"/>
    </location>
</feature>
<dbReference type="Gene3D" id="3.40.50.150">
    <property type="entry name" value="Vaccinia Virus protein VP39"/>
    <property type="match status" value="1"/>
</dbReference>
<evidence type="ECO:0000256" key="1">
    <source>
        <dbReference type="SAM" id="MobiDB-lite"/>
    </source>
</evidence>
<evidence type="ECO:0000313" key="3">
    <source>
        <dbReference type="Proteomes" id="UP000214365"/>
    </source>
</evidence>
<dbReference type="OrthoDB" id="2013972at2759"/>
<dbReference type="Pfam" id="PF13489">
    <property type="entry name" value="Methyltransf_23"/>
    <property type="match status" value="1"/>
</dbReference>
<reference evidence="2 3" key="1">
    <citation type="submission" date="2015-06" db="EMBL/GenBank/DDBJ databases">
        <title>Talaromyces atroroseus IBT 11181 draft genome.</title>
        <authorList>
            <person name="Rasmussen K.B."/>
            <person name="Rasmussen S."/>
            <person name="Petersen B."/>
            <person name="Sicheritz-Ponten T."/>
            <person name="Mortensen U.H."/>
            <person name="Thrane U."/>
        </authorList>
    </citation>
    <scope>NUCLEOTIDE SEQUENCE [LARGE SCALE GENOMIC DNA]</scope>
    <source>
        <strain evidence="2 3">IBT 11181</strain>
    </source>
</reference>
<feature type="compositionally biased region" description="Polar residues" evidence="1">
    <location>
        <begin position="7"/>
        <end position="20"/>
    </location>
</feature>
<dbReference type="Proteomes" id="UP000214365">
    <property type="component" value="Unassembled WGS sequence"/>
</dbReference>
<dbReference type="AlphaFoldDB" id="A0A1Q5QAE4"/>
<gene>
    <name evidence="2" type="ORF">UA08_01993</name>
</gene>
<proteinExistence type="predicted"/>
<sequence>MAVVDRASSNARPISSSNATPKVGEPLHVDRDLKDTVCDAASTIDDRTTIVSSIKHYKYENGRRYHSFRDGEYLLPNDEREQERLELLNHIFRMLLSGELCRAPIDNPTRVLDFGTGTGVWAIDFAEVFPQAEVLGTDLSPIQPSWFPSNCRFEVDDAESEWLYGNKPFDYIHGRGMTGGIGDWRKLIRQAYDNLRPGGWLELQEYETEIMSDDGTHLQAQSFMLWQTQLNEASRLFGKAFTDYHYHKQRMEEAGFVDVVDDAFKVPIGTWPRDRRMKEIGKFQLYQMLEAVEPFTLAVFTRVLKWRPEETRDLIDKVKAEVCNPQFHIYSLFRFVYGRKPER</sequence>
<keyword evidence="3" id="KW-1185">Reference proteome</keyword>
<dbReference type="RefSeq" id="XP_020123038.1">
    <property type="nucleotide sequence ID" value="XM_020261718.1"/>
</dbReference>
<dbReference type="PANTHER" id="PTHR43591">
    <property type="entry name" value="METHYLTRANSFERASE"/>
    <property type="match status" value="1"/>
</dbReference>
<dbReference type="CDD" id="cd02440">
    <property type="entry name" value="AdoMet_MTases"/>
    <property type="match status" value="1"/>
</dbReference>
<dbReference type="GeneID" id="31001748"/>
<dbReference type="STRING" id="1441469.A0A1Q5QAE4"/>
<dbReference type="SUPFAM" id="SSF53335">
    <property type="entry name" value="S-adenosyl-L-methionine-dependent methyltransferases"/>
    <property type="match status" value="1"/>
</dbReference>
<protein>
    <recommendedName>
        <fullName evidence="4">Methyltransferase</fullName>
    </recommendedName>
</protein>